<proteinExistence type="predicted"/>
<accession>A0A1H4JCI8</accession>
<organism evidence="1 2">
    <name type="scientific">Amycolatopsis tolypomycina</name>
    <dbReference type="NCBI Taxonomy" id="208445"/>
    <lineage>
        <taxon>Bacteria</taxon>
        <taxon>Bacillati</taxon>
        <taxon>Actinomycetota</taxon>
        <taxon>Actinomycetes</taxon>
        <taxon>Pseudonocardiales</taxon>
        <taxon>Pseudonocardiaceae</taxon>
        <taxon>Amycolatopsis</taxon>
    </lineage>
</organism>
<name>A0A1H4JCI8_9PSEU</name>
<keyword evidence="2" id="KW-1185">Reference proteome</keyword>
<dbReference type="AlphaFoldDB" id="A0A1H4JCI8"/>
<evidence type="ECO:0000313" key="2">
    <source>
        <dbReference type="Proteomes" id="UP000199622"/>
    </source>
</evidence>
<dbReference type="STRING" id="208445.SAMN04489727_1744"/>
<gene>
    <name evidence="1" type="ORF">SAMN04489727_1744</name>
</gene>
<evidence type="ECO:0000313" key="1">
    <source>
        <dbReference type="EMBL" id="SEB43805.1"/>
    </source>
</evidence>
<dbReference type="Proteomes" id="UP000199622">
    <property type="component" value="Unassembled WGS sequence"/>
</dbReference>
<reference evidence="2" key="1">
    <citation type="submission" date="2016-10" db="EMBL/GenBank/DDBJ databases">
        <authorList>
            <person name="Varghese N."/>
            <person name="Submissions S."/>
        </authorList>
    </citation>
    <scope>NUCLEOTIDE SEQUENCE [LARGE SCALE GENOMIC DNA]</scope>
    <source>
        <strain evidence="2">DSM 44544</strain>
    </source>
</reference>
<sequence length="80" mass="8586">MTRGWPYERRPIRATDPIGKDVEVSVGFVHDQHGRLRLALGIGDGPTALLSVSFGLGATAIELMSQLHYAVGDLLKRGGS</sequence>
<dbReference type="EMBL" id="FNSO01000003">
    <property type="protein sequence ID" value="SEB43805.1"/>
    <property type="molecule type" value="Genomic_DNA"/>
</dbReference>
<protein>
    <submittedName>
        <fullName evidence="1">Uncharacterized protein</fullName>
    </submittedName>
</protein>